<organism evidence="1 2">
    <name type="scientific">Aaosphaeria arxii CBS 175.79</name>
    <dbReference type="NCBI Taxonomy" id="1450172"/>
    <lineage>
        <taxon>Eukaryota</taxon>
        <taxon>Fungi</taxon>
        <taxon>Dikarya</taxon>
        <taxon>Ascomycota</taxon>
        <taxon>Pezizomycotina</taxon>
        <taxon>Dothideomycetes</taxon>
        <taxon>Pleosporomycetidae</taxon>
        <taxon>Pleosporales</taxon>
        <taxon>Pleosporales incertae sedis</taxon>
        <taxon>Aaosphaeria</taxon>
    </lineage>
</organism>
<name>A0A6A5XSD9_9PLEO</name>
<accession>A0A6A5XSD9</accession>
<keyword evidence="2" id="KW-1185">Reference proteome</keyword>
<dbReference type="GeneID" id="54285298"/>
<gene>
    <name evidence="1" type="ORF">BU24DRAFT_422119</name>
</gene>
<dbReference type="SUPFAM" id="SSF54768">
    <property type="entry name" value="dsRNA-binding domain-like"/>
    <property type="match status" value="1"/>
</dbReference>
<dbReference type="RefSeq" id="XP_033384155.1">
    <property type="nucleotide sequence ID" value="XM_033527901.1"/>
</dbReference>
<evidence type="ECO:0000313" key="1">
    <source>
        <dbReference type="EMBL" id="KAF2015816.1"/>
    </source>
</evidence>
<reference evidence="1" key="1">
    <citation type="journal article" date="2020" name="Stud. Mycol.">
        <title>101 Dothideomycetes genomes: a test case for predicting lifestyles and emergence of pathogens.</title>
        <authorList>
            <person name="Haridas S."/>
            <person name="Albert R."/>
            <person name="Binder M."/>
            <person name="Bloem J."/>
            <person name="Labutti K."/>
            <person name="Salamov A."/>
            <person name="Andreopoulos B."/>
            <person name="Baker S."/>
            <person name="Barry K."/>
            <person name="Bills G."/>
            <person name="Bluhm B."/>
            <person name="Cannon C."/>
            <person name="Castanera R."/>
            <person name="Culley D."/>
            <person name="Daum C."/>
            <person name="Ezra D."/>
            <person name="Gonzalez J."/>
            <person name="Henrissat B."/>
            <person name="Kuo A."/>
            <person name="Liang C."/>
            <person name="Lipzen A."/>
            <person name="Lutzoni F."/>
            <person name="Magnuson J."/>
            <person name="Mondo S."/>
            <person name="Nolan M."/>
            <person name="Ohm R."/>
            <person name="Pangilinan J."/>
            <person name="Park H.-J."/>
            <person name="Ramirez L."/>
            <person name="Alfaro M."/>
            <person name="Sun H."/>
            <person name="Tritt A."/>
            <person name="Yoshinaga Y."/>
            <person name="Zwiers L.-H."/>
            <person name="Turgeon B."/>
            <person name="Goodwin S."/>
            <person name="Spatafora J."/>
            <person name="Crous P."/>
            <person name="Grigoriev I."/>
        </authorList>
    </citation>
    <scope>NUCLEOTIDE SEQUENCE</scope>
    <source>
        <strain evidence="1">CBS 175.79</strain>
    </source>
</reference>
<dbReference type="PANTHER" id="PTHR42030">
    <property type="entry name" value="DRBM DOMAIN-CONTAINING PROTEIN"/>
    <property type="match status" value="1"/>
</dbReference>
<dbReference type="Proteomes" id="UP000799778">
    <property type="component" value="Unassembled WGS sequence"/>
</dbReference>
<evidence type="ECO:0008006" key="3">
    <source>
        <dbReference type="Google" id="ProtNLM"/>
    </source>
</evidence>
<dbReference type="EMBL" id="ML978069">
    <property type="protein sequence ID" value="KAF2015816.1"/>
    <property type="molecule type" value="Genomic_DNA"/>
</dbReference>
<dbReference type="OrthoDB" id="5418749at2759"/>
<proteinExistence type="predicted"/>
<protein>
    <recommendedName>
        <fullName evidence="3">DRBM domain-containing protein</fullName>
    </recommendedName>
</protein>
<dbReference type="AlphaFoldDB" id="A0A6A5XSD9"/>
<evidence type="ECO:0000313" key="2">
    <source>
        <dbReference type="Proteomes" id="UP000799778"/>
    </source>
</evidence>
<dbReference type="PANTHER" id="PTHR42030:SF1">
    <property type="entry name" value="DRBM DOMAIN-CONTAINING PROTEIN"/>
    <property type="match status" value="1"/>
</dbReference>
<sequence length="99" mass="11575">MAHNQPVSWVQRLKDHCAENRLDEPHFQDYSDPRGIRTAWSSGVFVNGKEYRAPLWRDYRFLDQCHEEAAEVALKSLLQQRMQNASSSQYYGHGYGTSR</sequence>